<reference evidence="1" key="1">
    <citation type="journal article" date="2023" name="G3 (Bethesda)">
        <title>A reference genome for the long-term kleptoplast-retaining sea slug Elysia crispata morphotype clarki.</title>
        <authorList>
            <person name="Eastman K.E."/>
            <person name="Pendleton A.L."/>
            <person name="Shaikh M.A."/>
            <person name="Suttiyut T."/>
            <person name="Ogas R."/>
            <person name="Tomko P."/>
            <person name="Gavelis G."/>
            <person name="Widhalm J.R."/>
            <person name="Wisecaver J.H."/>
        </authorList>
    </citation>
    <scope>NUCLEOTIDE SEQUENCE</scope>
    <source>
        <strain evidence="1">ECLA1</strain>
    </source>
</reference>
<evidence type="ECO:0000313" key="1">
    <source>
        <dbReference type="EMBL" id="KAK3741356.1"/>
    </source>
</evidence>
<comment type="caution">
    <text evidence="1">The sequence shown here is derived from an EMBL/GenBank/DDBJ whole genome shotgun (WGS) entry which is preliminary data.</text>
</comment>
<proteinExistence type="predicted"/>
<gene>
    <name evidence="1" type="ORF">RRG08_034401</name>
</gene>
<accession>A0AAE0YDG6</accession>
<dbReference type="EMBL" id="JAWDGP010006429">
    <property type="protein sequence ID" value="KAK3741356.1"/>
    <property type="molecule type" value="Genomic_DNA"/>
</dbReference>
<name>A0AAE0YDG6_9GAST</name>
<sequence length="69" mass="7613">MMSQSDETRIKLAPSHSMRSLRFGTIQANRTSAEGRTVGISGVTCQCVVWPTRLPVKLWGTSHPSRVTI</sequence>
<evidence type="ECO:0000313" key="2">
    <source>
        <dbReference type="Proteomes" id="UP001283361"/>
    </source>
</evidence>
<dbReference type="Proteomes" id="UP001283361">
    <property type="component" value="Unassembled WGS sequence"/>
</dbReference>
<dbReference type="AlphaFoldDB" id="A0AAE0YDG6"/>
<keyword evidence="2" id="KW-1185">Reference proteome</keyword>
<organism evidence="1 2">
    <name type="scientific">Elysia crispata</name>
    <name type="common">lettuce slug</name>
    <dbReference type="NCBI Taxonomy" id="231223"/>
    <lineage>
        <taxon>Eukaryota</taxon>
        <taxon>Metazoa</taxon>
        <taxon>Spiralia</taxon>
        <taxon>Lophotrochozoa</taxon>
        <taxon>Mollusca</taxon>
        <taxon>Gastropoda</taxon>
        <taxon>Heterobranchia</taxon>
        <taxon>Euthyneura</taxon>
        <taxon>Panpulmonata</taxon>
        <taxon>Sacoglossa</taxon>
        <taxon>Placobranchoidea</taxon>
        <taxon>Plakobranchidae</taxon>
        <taxon>Elysia</taxon>
    </lineage>
</organism>
<protein>
    <submittedName>
        <fullName evidence="1">Uncharacterized protein</fullName>
    </submittedName>
</protein>